<dbReference type="CDD" id="cd00093">
    <property type="entry name" value="HTH_XRE"/>
    <property type="match status" value="1"/>
</dbReference>
<evidence type="ECO:0000313" key="8">
    <source>
        <dbReference type="Proteomes" id="UP000635606"/>
    </source>
</evidence>
<dbReference type="FunFam" id="1.10.260.40:FF:000025">
    <property type="entry name" value="Cro/Cl family transcriptional regulator"/>
    <property type="match status" value="1"/>
</dbReference>
<proteinExistence type="inferred from homology"/>
<evidence type="ECO:0000259" key="6">
    <source>
        <dbReference type="PROSITE" id="PS50943"/>
    </source>
</evidence>
<dbReference type="Pfam" id="PF13560">
    <property type="entry name" value="HTH_31"/>
    <property type="match status" value="1"/>
</dbReference>
<dbReference type="GO" id="GO:0005829">
    <property type="term" value="C:cytosol"/>
    <property type="evidence" value="ECO:0007669"/>
    <property type="project" value="TreeGrafter"/>
</dbReference>
<dbReference type="PIRSF" id="PIRSF019251">
    <property type="entry name" value="Rv0465c"/>
    <property type="match status" value="1"/>
</dbReference>
<keyword evidence="5" id="KW-0804">Transcription</keyword>
<dbReference type="InterPro" id="IPR010982">
    <property type="entry name" value="Lambda_DNA-bd_dom_sf"/>
</dbReference>
<feature type="domain" description="HTH cro/C1-type" evidence="6">
    <location>
        <begin position="10"/>
        <end position="64"/>
    </location>
</feature>
<dbReference type="SMART" id="SM00530">
    <property type="entry name" value="HTH_XRE"/>
    <property type="match status" value="1"/>
</dbReference>
<dbReference type="AlphaFoldDB" id="A0A8J4EBA7"/>
<dbReference type="InterPro" id="IPR018653">
    <property type="entry name" value="ScfR_C"/>
</dbReference>
<dbReference type="Pfam" id="PF06114">
    <property type="entry name" value="Peptidase_M78"/>
    <property type="match status" value="1"/>
</dbReference>
<dbReference type="InterPro" id="IPR050807">
    <property type="entry name" value="TransReg_Diox_bact_type"/>
</dbReference>
<keyword evidence="8" id="KW-1185">Reference proteome</keyword>
<evidence type="ECO:0000256" key="1">
    <source>
        <dbReference type="ARBA" id="ARBA00007227"/>
    </source>
</evidence>
<dbReference type="InterPro" id="IPR001387">
    <property type="entry name" value="Cro/C1-type_HTH"/>
</dbReference>
<keyword evidence="2" id="KW-0678">Repressor</keyword>
<evidence type="ECO:0000256" key="2">
    <source>
        <dbReference type="ARBA" id="ARBA00022491"/>
    </source>
</evidence>
<evidence type="ECO:0000256" key="5">
    <source>
        <dbReference type="ARBA" id="ARBA00023163"/>
    </source>
</evidence>
<name>A0A8J4EBA7_9ACTN</name>
<dbReference type="Proteomes" id="UP000635606">
    <property type="component" value="Unassembled WGS sequence"/>
</dbReference>
<dbReference type="PANTHER" id="PTHR46797:SF23">
    <property type="entry name" value="HTH-TYPE TRANSCRIPTIONAL REGULATOR SUTR"/>
    <property type="match status" value="1"/>
</dbReference>
<evidence type="ECO:0000256" key="4">
    <source>
        <dbReference type="ARBA" id="ARBA00023125"/>
    </source>
</evidence>
<dbReference type="GO" id="GO:0003700">
    <property type="term" value="F:DNA-binding transcription factor activity"/>
    <property type="evidence" value="ECO:0007669"/>
    <property type="project" value="TreeGrafter"/>
</dbReference>
<dbReference type="Pfam" id="PF09856">
    <property type="entry name" value="ScfRs"/>
    <property type="match status" value="1"/>
</dbReference>
<organism evidence="7 8">
    <name type="scientific">Virgisporangium ochraceum</name>
    <dbReference type="NCBI Taxonomy" id="65505"/>
    <lineage>
        <taxon>Bacteria</taxon>
        <taxon>Bacillati</taxon>
        <taxon>Actinomycetota</taxon>
        <taxon>Actinomycetes</taxon>
        <taxon>Micromonosporales</taxon>
        <taxon>Micromonosporaceae</taxon>
        <taxon>Virgisporangium</taxon>
    </lineage>
</organism>
<dbReference type="Gene3D" id="1.10.260.40">
    <property type="entry name" value="lambda repressor-like DNA-binding domains"/>
    <property type="match status" value="1"/>
</dbReference>
<reference evidence="7" key="1">
    <citation type="submission" date="2021-01" db="EMBL/GenBank/DDBJ databases">
        <title>Whole genome shotgun sequence of Virgisporangium ochraceum NBRC 16418.</title>
        <authorList>
            <person name="Komaki H."/>
            <person name="Tamura T."/>
        </authorList>
    </citation>
    <scope>NUCLEOTIDE SEQUENCE</scope>
    <source>
        <strain evidence="7">NBRC 16418</strain>
    </source>
</reference>
<dbReference type="GO" id="GO:0003677">
    <property type="term" value="F:DNA binding"/>
    <property type="evidence" value="ECO:0007669"/>
    <property type="project" value="UniProtKB-KW"/>
</dbReference>
<dbReference type="SUPFAM" id="SSF47413">
    <property type="entry name" value="lambda repressor-like DNA-binding domains"/>
    <property type="match status" value="1"/>
</dbReference>
<comment type="similarity">
    <text evidence="1">Belongs to the short-chain fatty acyl-CoA assimilation regulator (ScfR) family.</text>
</comment>
<gene>
    <name evidence="7" type="ORF">Voc01_033110</name>
</gene>
<dbReference type="PROSITE" id="PS50943">
    <property type="entry name" value="HTH_CROC1"/>
    <property type="match status" value="1"/>
</dbReference>
<evidence type="ECO:0000256" key="3">
    <source>
        <dbReference type="ARBA" id="ARBA00023015"/>
    </source>
</evidence>
<dbReference type="RefSeq" id="WP_203928345.1">
    <property type="nucleotide sequence ID" value="NZ_BOPH01000041.1"/>
</dbReference>
<sequence length="481" mass="52860">MDKTYAGRRLRRLREDRGLSQAALARRLSVSPSYLNQIEHDSRPLTVPVLLRLCEEFGVDAGFFAAHDVTRLIAEIREVVADGALASPEAAGEAAELAEKLPHTARALVTLHRRYRQALEQLALLTDGRASDAPAPQIAMMPHEEARDYFYRRHNYIAELDDAAERVAAEIGARPGQMLAALDARLARHGIQVVGLDAGSPSSPTNPGEQHRYDDTTKRLYLAGHLRPGQQAFRMAVQLAFAEYADLITDLAADDELSSPPAVTLTRVGLANYFAAAVIMPYRAVHATAERYRYDIERLADHFGVGFETVCHRLSTLQRPRLRGVPFSFIRVDRAGNMSKRSSATGFHFTRTGSTCPLWNVYEAFAAPGRILVQIASMPDNSRYLWVARTVTRTPGRYGAPGKTFAVGLGCDVRHADRLVYAAGRDLDDRDAAVPIGVGCKVCDREGCPQRAFPQIGRSLAVSENRSTFAPYPHSEPGVSG</sequence>
<keyword evidence="3" id="KW-0805">Transcription regulation</keyword>
<evidence type="ECO:0000313" key="7">
    <source>
        <dbReference type="EMBL" id="GIJ68394.1"/>
    </source>
</evidence>
<dbReference type="InterPro" id="IPR010359">
    <property type="entry name" value="IrrE_HExxH"/>
</dbReference>
<protein>
    <submittedName>
        <fullName evidence="7">XRE family transcriptional regulator</fullName>
    </submittedName>
</protein>
<dbReference type="InterPro" id="IPR026281">
    <property type="entry name" value="HTH_RamB"/>
</dbReference>
<keyword evidence="4" id="KW-0238">DNA-binding</keyword>
<dbReference type="PANTHER" id="PTHR46797">
    <property type="entry name" value="HTH-TYPE TRANSCRIPTIONAL REGULATOR"/>
    <property type="match status" value="1"/>
</dbReference>
<dbReference type="EMBL" id="BOPH01000041">
    <property type="protein sequence ID" value="GIJ68394.1"/>
    <property type="molecule type" value="Genomic_DNA"/>
</dbReference>
<comment type="caution">
    <text evidence="7">The sequence shown here is derived from an EMBL/GenBank/DDBJ whole genome shotgun (WGS) entry which is preliminary data.</text>
</comment>
<accession>A0A8J4EBA7</accession>